<proteinExistence type="predicted"/>
<dbReference type="EnsemblBacteria" id="AAB85755">
    <property type="protein sequence ID" value="AAB85755"/>
    <property type="gene ID" value="MTH_1266"/>
</dbReference>
<sequence>MQHFQCTFIQSGSGGNALWFSECRKSDPAEVLYGFQNVENLRFLFMNEKLNFNRVMARMCVKIIVLALYAPVEFIVIIL</sequence>
<dbReference type="PaxDb" id="187420-MTH_1266"/>
<dbReference type="HOGENOM" id="CLU_2597805_0_0_2"/>
<gene>
    <name evidence="2" type="ordered locus">MTH_1266</name>
</gene>
<keyword evidence="1" id="KW-1133">Transmembrane helix</keyword>
<dbReference type="KEGG" id="mth:MTH_1266"/>
<evidence type="ECO:0000313" key="2">
    <source>
        <dbReference type="EMBL" id="AAB85755.1"/>
    </source>
</evidence>
<organism evidence="2 3">
    <name type="scientific">Methanothermobacter thermautotrophicus (strain ATCC 29096 / DSM 1053 / JCM 10044 / NBRC 100330 / Delta H)</name>
    <name type="common">Methanobacterium thermoautotrophicum</name>
    <dbReference type="NCBI Taxonomy" id="187420"/>
    <lineage>
        <taxon>Archaea</taxon>
        <taxon>Methanobacteriati</taxon>
        <taxon>Methanobacteriota</taxon>
        <taxon>Methanomada group</taxon>
        <taxon>Methanobacteria</taxon>
        <taxon>Methanobacteriales</taxon>
        <taxon>Methanobacteriaceae</taxon>
        <taxon>Methanothermobacter</taxon>
    </lineage>
</organism>
<evidence type="ECO:0000313" key="3">
    <source>
        <dbReference type="Proteomes" id="UP000005223"/>
    </source>
</evidence>
<protein>
    <submittedName>
        <fullName evidence="2">Uncharacterized protein</fullName>
    </submittedName>
</protein>
<evidence type="ECO:0000256" key="1">
    <source>
        <dbReference type="SAM" id="Phobius"/>
    </source>
</evidence>
<reference evidence="2 3" key="1">
    <citation type="journal article" date="1997" name="J. Bacteriol.">
        <title>Complete genome sequence of Methanobacterium thermoautotrophicum deltaH: functional analysis and comparative genomics.</title>
        <authorList>
            <person name="Smith D.R."/>
            <person name="Doucette-Stamm L.A."/>
            <person name="Deloughery C."/>
            <person name="Lee H.-M."/>
            <person name="Dubois J."/>
            <person name="Aldredge T."/>
            <person name="Bashirzadeh R."/>
            <person name="Blakely D."/>
            <person name="Cook R."/>
            <person name="Gilbert K."/>
            <person name="Harrison D."/>
            <person name="Hoang L."/>
            <person name="Keagle P."/>
            <person name="Lumm W."/>
            <person name="Pothier B."/>
            <person name="Qiu D."/>
            <person name="Spadafora R."/>
            <person name="Vicare R."/>
            <person name="Wang Y."/>
            <person name="Wierzbowski J."/>
            <person name="Gibson R."/>
            <person name="Jiwani N."/>
            <person name="Caruso A."/>
            <person name="Bush D."/>
            <person name="Safer H."/>
            <person name="Patwell D."/>
            <person name="Prabhakar S."/>
            <person name="McDougall S."/>
            <person name="Shimer G."/>
            <person name="Goyal A."/>
            <person name="Pietrovski S."/>
            <person name="Church G.M."/>
            <person name="Daniels C.J."/>
            <person name="Mao J.-i."/>
            <person name="Rice P."/>
            <person name="Nolling J."/>
            <person name="Reeve J.N."/>
        </authorList>
    </citation>
    <scope>NUCLEOTIDE SEQUENCE [LARGE SCALE GENOMIC DNA]</scope>
    <source>
        <strain evidence="3">ATCC 29096 / DSM 1053 / JCM 10044 / NBRC 100330 / Delta H</strain>
    </source>
</reference>
<dbReference type="PIR" id="C69036">
    <property type="entry name" value="C69036"/>
</dbReference>
<keyword evidence="1" id="KW-0472">Membrane</keyword>
<dbReference type="EMBL" id="AE000666">
    <property type="protein sequence ID" value="AAB85755.1"/>
    <property type="molecule type" value="Genomic_DNA"/>
</dbReference>
<name>O27334_METTH</name>
<keyword evidence="1" id="KW-0812">Transmembrane</keyword>
<feature type="transmembrane region" description="Helical" evidence="1">
    <location>
        <begin position="59"/>
        <end position="78"/>
    </location>
</feature>
<accession>O27334</accession>
<keyword evidence="3" id="KW-1185">Reference proteome</keyword>
<dbReference type="Proteomes" id="UP000005223">
    <property type="component" value="Chromosome"/>
</dbReference>
<dbReference type="InParanoid" id="O27334"/>
<dbReference type="AlphaFoldDB" id="O27334"/>